<dbReference type="REBASE" id="385098">
    <property type="entry name" value="Bsa2033BORF545P"/>
</dbReference>
<dbReference type="EMBL" id="QXGK01000004">
    <property type="protein sequence ID" value="RSX57696.1"/>
    <property type="molecule type" value="Genomic_DNA"/>
</dbReference>
<keyword evidence="2" id="KW-0255">Endonuclease</keyword>
<dbReference type="AlphaFoldDB" id="A0A430FVG5"/>
<evidence type="ECO:0000313" key="2">
    <source>
        <dbReference type="EMBL" id="RSX57696.1"/>
    </source>
</evidence>
<comment type="caution">
    <text evidence="2">The sequence shown here is derived from an EMBL/GenBank/DDBJ whole genome shotgun (WGS) entry which is preliminary data.</text>
</comment>
<sequence length="473" mass="52702">MRDTHDNEARQWYDTADIDLVTKLLSDAGASSVWVKRLVANNNSKQQVYLASDPSDLSFLPLGEPSYTPAKSQKRKAGNPVIQIPVTWQWVTPNGRFDAPEAKLCYYPQYPEVRFSGFLRGCKEAPNELLSETKRGHELNRCLFLGPVKNSSGETVRVVALVVGAGSPAAQYVLGMETFEAGHLCPIVHQSPRRSDEFDMLENALAGVVGRSITPWRLRTDGTVERPYIAPNAPGLTLEAELGVGENAVPGPDFDIWELKAIKQKSLDRRYGHKVTLFTPQPDLPETGRLSTVDFVLRYGHVHTTDENGEPTSYYFTSGDIQREGEDKPGAKLELVLEGFTDARHFDPNGMIALYEKGTRHLAAGWSFLKLLGHWQRKHNRAAYVPYMRSGKGDGTSIEFGPLITLGISTGFGMFLQAFRDGKAVYDPGDKATLVDGKWTPHARSQFRINLNDVDAIYNEVREIDMRDLETSD</sequence>
<dbReference type="Gene3D" id="3.40.210.20">
    <property type="entry name" value="MvaI/BcnI restriction endonuclease, catalytic domain"/>
    <property type="match status" value="1"/>
</dbReference>
<dbReference type="GO" id="GO:0004519">
    <property type="term" value="F:endonuclease activity"/>
    <property type="evidence" value="ECO:0007669"/>
    <property type="project" value="UniProtKB-KW"/>
</dbReference>
<dbReference type="InterPro" id="IPR029127">
    <property type="entry name" value="MvaI_BcnI"/>
</dbReference>
<keyword evidence="2" id="KW-0540">Nuclease</keyword>
<name>A0A430FVG5_9BIFI</name>
<evidence type="ECO:0000259" key="1">
    <source>
        <dbReference type="Pfam" id="PF15515"/>
    </source>
</evidence>
<keyword evidence="3" id="KW-1185">Reference proteome</keyword>
<dbReference type="RefSeq" id="WP_125967827.1">
    <property type="nucleotide sequence ID" value="NZ_QXGK01000004.1"/>
</dbReference>
<gene>
    <name evidence="2" type="ORF">D2E24_0544</name>
</gene>
<dbReference type="InterPro" id="IPR043004">
    <property type="entry name" value="MvaI_BcnI_cat"/>
</dbReference>
<reference evidence="2 3" key="1">
    <citation type="submission" date="2018-09" db="EMBL/GenBank/DDBJ databases">
        <title>Characterization of the phylogenetic diversity of five novel species belonging to the genus Bifidobacterium.</title>
        <authorList>
            <person name="Lugli G.A."/>
            <person name="Duranti S."/>
            <person name="Milani C."/>
        </authorList>
    </citation>
    <scope>NUCLEOTIDE SEQUENCE [LARGE SCALE GENOMIC DNA]</scope>
    <source>
        <strain evidence="2 3">2033B</strain>
    </source>
</reference>
<protein>
    <submittedName>
        <fullName evidence="2">MvaI/BcnI restriction endonuclease family</fullName>
    </submittedName>
</protein>
<organism evidence="2 3">
    <name type="scientific">Bifidobacterium samirii</name>
    <dbReference type="NCBI Taxonomy" id="2306974"/>
    <lineage>
        <taxon>Bacteria</taxon>
        <taxon>Bacillati</taxon>
        <taxon>Actinomycetota</taxon>
        <taxon>Actinomycetes</taxon>
        <taxon>Bifidobacteriales</taxon>
        <taxon>Bifidobacteriaceae</taxon>
        <taxon>Bifidobacterium</taxon>
    </lineage>
</organism>
<accession>A0A430FVG5</accession>
<dbReference type="Proteomes" id="UP000287470">
    <property type="component" value="Unassembled WGS sequence"/>
</dbReference>
<feature type="domain" description="MvaI/BcnI restriction endonuclease" evidence="1">
    <location>
        <begin position="219"/>
        <end position="458"/>
    </location>
</feature>
<dbReference type="OrthoDB" id="9204522at2"/>
<evidence type="ECO:0000313" key="3">
    <source>
        <dbReference type="Proteomes" id="UP000287470"/>
    </source>
</evidence>
<proteinExistence type="predicted"/>
<keyword evidence="2" id="KW-0378">Hydrolase</keyword>
<dbReference type="Pfam" id="PF15515">
    <property type="entry name" value="MvaI_BcnI"/>
    <property type="match status" value="1"/>
</dbReference>